<evidence type="ECO:0000313" key="2">
    <source>
        <dbReference type="EMBL" id="KAG2305291.1"/>
    </source>
</evidence>
<dbReference type="Proteomes" id="UP000886595">
    <property type="component" value="Unassembled WGS sequence"/>
</dbReference>
<name>A0A8X7SF31_BRACI</name>
<feature type="region of interest" description="Disordered" evidence="1">
    <location>
        <begin position="29"/>
        <end position="80"/>
    </location>
</feature>
<feature type="compositionally biased region" description="Low complexity" evidence="1">
    <location>
        <begin position="241"/>
        <end position="251"/>
    </location>
</feature>
<organism evidence="2 3">
    <name type="scientific">Brassica carinata</name>
    <name type="common">Ethiopian mustard</name>
    <name type="synonym">Abyssinian cabbage</name>
    <dbReference type="NCBI Taxonomy" id="52824"/>
    <lineage>
        <taxon>Eukaryota</taxon>
        <taxon>Viridiplantae</taxon>
        <taxon>Streptophyta</taxon>
        <taxon>Embryophyta</taxon>
        <taxon>Tracheophyta</taxon>
        <taxon>Spermatophyta</taxon>
        <taxon>Magnoliopsida</taxon>
        <taxon>eudicotyledons</taxon>
        <taxon>Gunneridae</taxon>
        <taxon>Pentapetalae</taxon>
        <taxon>rosids</taxon>
        <taxon>malvids</taxon>
        <taxon>Brassicales</taxon>
        <taxon>Brassicaceae</taxon>
        <taxon>Brassiceae</taxon>
        <taxon>Brassica</taxon>
    </lineage>
</organism>
<protein>
    <submittedName>
        <fullName evidence="2">Uncharacterized protein</fullName>
    </submittedName>
</protein>
<accession>A0A8X7SF31</accession>
<reference evidence="2 3" key="1">
    <citation type="submission" date="2020-02" db="EMBL/GenBank/DDBJ databases">
        <authorList>
            <person name="Ma Q."/>
            <person name="Huang Y."/>
            <person name="Song X."/>
            <person name="Pei D."/>
        </authorList>
    </citation>
    <scope>NUCLEOTIDE SEQUENCE [LARGE SCALE GENOMIC DNA]</scope>
    <source>
        <strain evidence="2">Sxm20200214</strain>
        <tissue evidence="2">Leaf</tissue>
    </source>
</reference>
<dbReference type="EMBL" id="JAAMPC010000007">
    <property type="protein sequence ID" value="KAG2305291.1"/>
    <property type="molecule type" value="Genomic_DNA"/>
</dbReference>
<comment type="caution">
    <text evidence="2">The sequence shown here is derived from an EMBL/GenBank/DDBJ whole genome shotgun (WGS) entry which is preliminary data.</text>
</comment>
<feature type="region of interest" description="Disordered" evidence="1">
    <location>
        <begin position="133"/>
        <end position="155"/>
    </location>
</feature>
<feature type="compositionally biased region" description="Acidic residues" evidence="1">
    <location>
        <begin position="169"/>
        <end position="178"/>
    </location>
</feature>
<feature type="compositionally biased region" description="Gly residues" evidence="1">
    <location>
        <begin position="182"/>
        <end position="205"/>
    </location>
</feature>
<gene>
    <name evidence="2" type="ORF">Bca52824_033942</name>
</gene>
<evidence type="ECO:0000256" key="1">
    <source>
        <dbReference type="SAM" id="MobiDB-lite"/>
    </source>
</evidence>
<proteinExistence type="predicted"/>
<feature type="compositionally biased region" description="Low complexity" evidence="1">
    <location>
        <begin position="206"/>
        <end position="215"/>
    </location>
</feature>
<keyword evidence="3" id="KW-1185">Reference proteome</keyword>
<dbReference type="AlphaFoldDB" id="A0A8X7SF31"/>
<sequence>MNASVGPPDEDVSFWMEVEAIEACYKRNSQSGGMVATSKDQDKNGEPLDEGSGANTESCKQEKGNVCGDDMPVDNGEIKEGNVEEGCGVNTASDNLPQQICIEQDTRTLCVEQMAVDSGNNREANKVAATGDMEVDAGDNMEDFSAEDEGDDTDYDFNAWHDYVRNDCMTDDNDDFEEGPGKGKSCGQSGGNGIGRSGAIGGRGSGKSASGRNQRSGGGGSKSNKKDSKRRRSKDITDGGSYYISSSKSYT</sequence>
<feature type="region of interest" description="Disordered" evidence="1">
    <location>
        <begin position="167"/>
        <end position="251"/>
    </location>
</feature>
<evidence type="ECO:0000313" key="3">
    <source>
        <dbReference type="Proteomes" id="UP000886595"/>
    </source>
</evidence>